<feature type="transmembrane region" description="Helical" evidence="2">
    <location>
        <begin position="353"/>
        <end position="371"/>
    </location>
</feature>
<dbReference type="Gene3D" id="2.130.10.10">
    <property type="entry name" value="YVTN repeat-like/Quinoprotein amine dehydrogenase"/>
    <property type="match status" value="1"/>
</dbReference>
<accession>A0ABR1J983</accession>
<dbReference type="EMBL" id="JBANRG010000029">
    <property type="protein sequence ID" value="KAK7452211.1"/>
    <property type="molecule type" value="Genomic_DNA"/>
</dbReference>
<keyword evidence="2" id="KW-0472">Membrane</keyword>
<keyword evidence="4" id="KW-1185">Reference proteome</keyword>
<name>A0ABR1J983_9AGAR</name>
<protein>
    <recommendedName>
        <fullName evidence="5">WD40 repeat-like protein</fullName>
    </recommendedName>
</protein>
<keyword evidence="2" id="KW-0812">Transmembrane</keyword>
<dbReference type="SUPFAM" id="SSF50978">
    <property type="entry name" value="WD40 repeat-like"/>
    <property type="match status" value="1"/>
</dbReference>
<evidence type="ECO:0000313" key="3">
    <source>
        <dbReference type="EMBL" id="KAK7452211.1"/>
    </source>
</evidence>
<dbReference type="InterPro" id="IPR036322">
    <property type="entry name" value="WD40_repeat_dom_sf"/>
</dbReference>
<dbReference type="PROSITE" id="PS50082">
    <property type="entry name" value="WD_REPEATS_2"/>
    <property type="match status" value="1"/>
</dbReference>
<dbReference type="InterPro" id="IPR001680">
    <property type="entry name" value="WD40_rpt"/>
</dbReference>
<evidence type="ECO:0000313" key="4">
    <source>
        <dbReference type="Proteomes" id="UP001498398"/>
    </source>
</evidence>
<evidence type="ECO:0000256" key="1">
    <source>
        <dbReference type="PROSITE-ProRule" id="PRU00221"/>
    </source>
</evidence>
<dbReference type="Proteomes" id="UP001498398">
    <property type="component" value="Unassembled WGS sequence"/>
</dbReference>
<proteinExistence type="predicted"/>
<dbReference type="InterPro" id="IPR015943">
    <property type="entry name" value="WD40/YVTN_repeat-like_dom_sf"/>
</dbReference>
<keyword evidence="2" id="KW-1133">Transmembrane helix</keyword>
<keyword evidence="1" id="KW-0853">WD repeat</keyword>
<evidence type="ECO:0008006" key="5">
    <source>
        <dbReference type="Google" id="ProtNLM"/>
    </source>
</evidence>
<feature type="repeat" description="WD" evidence="1">
    <location>
        <begin position="17"/>
        <end position="57"/>
    </location>
</feature>
<dbReference type="Pfam" id="PF00400">
    <property type="entry name" value="WD40"/>
    <property type="match status" value="1"/>
</dbReference>
<comment type="caution">
    <text evidence="3">The sequence shown here is derived from an EMBL/GenBank/DDBJ whole genome shotgun (WGS) entry which is preliminary data.</text>
</comment>
<gene>
    <name evidence="3" type="ORF">VKT23_012316</name>
</gene>
<evidence type="ECO:0000256" key="2">
    <source>
        <dbReference type="SAM" id="Phobius"/>
    </source>
</evidence>
<sequence length="486" mass="53476">MMFKRFFTPSYKKLTTLSGPRNAVQSVSFSADGSFVAAVGYGGVTIWDLKTSETVTTPHLPYEPKDAKHVYSSSAWLYFEGIDKHVLVVGNMAGEMFTFRASGSQIVDDGRTHQVMSMHVLEPKVTPRNLGRIATSTSDRLVAVWTLTSSFDLANVFKVKLPEDFLPRTVKFVHGSQNVFAFAKTGGGYLQLKGDNGDYSCIKKDGPSEMHSVSVDERNDLFAAWTGQRAQLFKLSSLEHFKTFLGEVSLVGNTKQVVFAEDGSILVVGTDHGFAEVFSVDSSDCIQHLHYPRKALVQYIASCTLPSSHLITIAGSTKDQPGDVIVFKKKGSSSGTGKIDGNLIVNVPITWTGMRWTGCLIILFTMAYLTFDRYSRAFIWNVEGSIYPLGLGLQFFVYVPALSRFASGQGVFDIPAANTDTVTVTEQHFYTDTVTNSDPFTVFYTDTVTKLCPTPHTHTITQMYPSFTLTGELNSATITEVQVADE</sequence>
<reference evidence="3 4" key="1">
    <citation type="submission" date="2024-01" db="EMBL/GenBank/DDBJ databases">
        <title>A draft genome for the cacao thread blight pathogen Marasmiellus scandens.</title>
        <authorList>
            <person name="Baruah I.K."/>
            <person name="Leung J."/>
            <person name="Bukari Y."/>
            <person name="Amoako-Attah I."/>
            <person name="Meinhardt L.W."/>
            <person name="Bailey B.A."/>
            <person name="Cohen S.P."/>
        </authorList>
    </citation>
    <scope>NUCLEOTIDE SEQUENCE [LARGE SCALE GENOMIC DNA]</scope>
    <source>
        <strain evidence="3 4">GH-19</strain>
    </source>
</reference>
<dbReference type="SMART" id="SM00320">
    <property type="entry name" value="WD40"/>
    <property type="match status" value="1"/>
</dbReference>
<organism evidence="3 4">
    <name type="scientific">Marasmiellus scandens</name>
    <dbReference type="NCBI Taxonomy" id="2682957"/>
    <lineage>
        <taxon>Eukaryota</taxon>
        <taxon>Fungi</taxon>
        <taxon>Dikarya</taxon>
        <taxon>Basidiomycota</taxon>
        <taxon>Agaricomycotina</taxon>
        <taxon>Agaricomycetes</taxon>
        <taxon>Agaricomycetidae</taxon>
        <taxon>Agaricales</taxon>
        <taxon>Marasmiineae</taxon>
        <taxon>Omphalotaceae</taxon>
        <taxon>Marasmiellus</taxon>
    </lineage>
</organism>